<gene>
    <name evidence="3" type="ORF">M0812_19506</name>
</gene>
<name>A0AAV7Z5D8_9EUKA</name>
<evidence type="ECO:0000256" key="1">
    <source>
        <dbReference type="SAM" id="Coils"/>
    </source>
</evidence>
<dbReference type="Proteomes" id="UP001146793">
    <property type="component" value="Unassembled WGS sequence"/>
</dbReference>
<reference evidence="3" key="1">
    <citation type="submission" date="2022-08" db="EMBL/GenBank/DDBJ databases">
        <title>Novel sulphate-reducing endosymbionts in the free-living metamonad Anaeramoeba.</title>
        <authorList>
            <person name="Jerlstrom-Hultqvist J."/>
            <person name="Cepicka I."/>
            <person name="Gallot-Lavallee L."/>
            <person name="Salas-Leiva D."/>
            <person name="Curtis B.A."/>
            <person name="Zahonova K."/>
            <person name="Pipaliya S."/>
            <person name="Dacks J."/>
            <person name="Roger A.J."/>
        </authorList>
    </citation>
    <scope>NUCLEOTIDE SEQUENCE</scope>
    <source>
        <strain evidence="3">Busselton2</strain>
    </source>
</reference>
<feature type="coiled-coil region" evidence="1">
    <location>
        <begin position="31"/>
        <end position="132"/>
    </location>
</feature>
<protein>
    <submittedName>
        <fullName evidence="3">Centrosome-associated protein cep250</fullName>
    </submittedName>
</protein>
<keyword evidence="1" id="KW-0175">Coiled coil</keyword>
<accession>A0AAV7Z5D8</accession>
<comment type="caution">
    <text evidence="3">The sequence shown here is derived from an EMBL/GenBank/DDBJ whole genome shotgun (WGS) entry which is preliminary data.</text>
</comment>
<feature type="region of interest" description="Disordered" evidence="2">
    <location>
        <begin position="1"/>
        <end position="22"/>
    </location>
</feature>
<evidence type="ECO:0000313" key="3">
    <source>
        <dbReference type="EMBL" id="KAJ3435318.1"/>
    </source>
</evidence>
<evidence type="ECO:0000256" key="2">
    <source>
        <dbReference type="SAM" id="MobiDB-lite"/>
    </source>
</evidence>
<evidence type="ECO:0000313" key="4">
    <source>
        <dbReference type="Proteomes" id="UP001146793"/>
    </source>
</evidence>
<sequence>MSFHPLDPNITSSVYQSTSTEQKNGKIEVINESLEETIHFFKENLEFYLKDNQQKQEQIKEQKKKHLDRMSHLSDQLLRLQNTNYELQKQLMNANYQIDTLDSEKHLLRLDLKELRENNTNKKTTLNQILKNQKTLNQTLKNRDLQINNLSNNLY</sequence>
<proteinExistence type="predicted"/>
<dbReference type="AlphaFoldDB" id="A0AAV7Z5D8"/>
<dbReference type="EMBL" id="JANTQA010000040">
    <property type="protein sequence ID" value="KAJ3435318.1"/>
    <property type="molecule type" value="Genomic_DNA"/>
</dbReference>
<feature type="compositionally biased region" description="Polar residues" evidence="2">
    <location>
        <begin position="9"/>
        <end position="22"/>
    </location>
</feature>
<organism evidence="3 4">
    <name type="scientific">Anaeramoeba flamelloides</name>
    <dbReference type="NCBI Taxonomy" id="1746091"/>
    <lineage>
        <taxon>Eukaryota</taxon>
        <taxon>Metamonada</taxon>
        <taxon>Anaeramoebidae</taxon>
        <taxon>Anaeramoeba</taxon>
    </lineage>
</organism>